<dbReference type="EMBL" id="KC814612">
    <property type="protein sequence ID" value="AGO44103.1"/>
    <property type="molecule type" value="Genomic_DNA"/>
</dbReference>
<keyword evidence="7 19" id="KW-0679">Respiratory chain</keyword>
<feature type="transmembrane region" description="Helical" evidence="19">
    <location>
        <begin position="106"/>
        <end position="129"/>
    </location>
</feature>
<organism evidence="22">
    <name type="scientific">Haematopinus apri</name>
    <dbReference type="NCBI Taxonomy" id="1348091"/>
    <lineage>
        <taxon>Eukaryota</taxon>
        <taxon>Metazoa</taxon>
        <taxon>Ecdysozoa</taxon>
        <taxon>Arthropoda</taxon>
        <taxon>Hexapoda</taxon>
        <taxon>Insecta</taxon>
        <taxon>Pterygota</taxon>
        <taxon>Neoptera</taxon>
        <taxon>Paraneoptera</taxon>
        <taxon>Psocodea</taxon>
        <taxon>Troctomorpha</taxon>
        <taxon>Phthiraptera</taxon>
        <taxon>Anoplura</taxon>
        <taxon>Haematopinidae</taxon>
        <taxon>Haematopinus</taxon>
    </lineage>
</organism>
<dbReference type="SUPFAM" id="SSF81648">
    <property type="entry name" value="a domain/subunit of cytochrome bc1 complex (Ubiquinol-cytochrome c reductase)"/>
    <property type="match status" value="1"/>
</dbReference>
<feature type="transmembrane region" description="Helical" evidence="19">
    <location>
        <begin position="284"/>
        <end position="305"/>
    </location>
</feature>
<dbReference type="AlphaFoldDB" id="R9ZPJ9"/>
<dbReference type="GO" id="GO:0045275">
    <property type="term" value="C:respiratory chain complex III"/>
    <property type="evidence" value="ECO:0007669"/>
    <property type="project" value="InterPro"/>
</dbReference>
<evidence type="ECO:0000256" key="3">
    <source>
        <dbReference type="ARBA" id="ARBA00011649"/>
    </source>
</evidence>
<evidence type="ECO:0000256" key="18">
    <source>
        <dbReference type="PIRSR" id="PIRSR038885-2"/>
    </source>
</evidence>
<keyword evidence="11 19" id="KW-0249">Electron transport</keyword>
<keyword evidence="12 19" id="KW-1133">Transmembrane helix</keyword>
<feature type="domain" description="Cytochrome b/b6 C-terminal region profile" evidence="21">
    <location>
        <begin position="206"/>
        <end position="360"/>
    </location>
</feature>
<feature type="transmembrane region" description="Helical" evidence="19">
    <location>
        <begin position="220"/>
        <end position="242"/>
    </location>
</feature>
<comment type="subunit">
    <text evidence="3">The main subunits of complex b-c1 are: cytochrome b, cytochrome c1 and the Rieske protein.</text>
</comment>
<dbReference type="InterPro" id="IPR030689">
    <property type="entry name" value="Cytochrome_b"/>
</dbReference>
<evidence type="ECO:0000256" key="11">
    <source>
        <dbReference type="ARBA" id="ARBA00022982"/>
    </source>
</evidence>
<dbReference type="GO" id="GO:0046872">
    <property type="term" value="F:metal ion binding"/>
    <property type="evidence" value="ECO:0007669"/>
    <property type="project" value="UniProtKB-UniRule"/>
</dbReference>
<evidence type="ECO:0000256" key="5">
    <source>
        <dbReference type="ARBA" id="ARBA00022448"/>
    </source>
</evidence>
<comment type="cofactor">
    <cofactor evidence="18">
        <name>heme</name>
        <dbReference type="ChEBI" id="CHEBI:30413"/>
    </cofactor>
    <text evidence="18">Binds 2 heme groups non-covalently.</text>
</comment>
<keyword evidence="6 18" id="KW-0349">Heme</keyword>
<dbReference type="GO" id="GO:0008121">
    <property type="term" value="F:quinol-cytochrome-c reductase activity"/>
    <property type="evidence" value="ECO:0007669"/>
    <property type="project" value="InterPro"/>
</dbReference>
<dbReference type="InterPro" id="IPR048259">
    <property type="entry name" value="Cytochrome_b_N_euk/bac"/>
</dbReference>
<dbReference type="PANTHER" id="PTHR19271">
    <property type="entry name" value="CYTOCHROME B"/>
    <property type="match status" value="1"/>
</dbReference>
<comment type="cofactor">
    <cofactor evidence="19">
        <name>heme b</name>
        <dbReference type="ChEBI" id="CHEBI:60344"/>
    </cofactor>
    <text evidence="19">Binds 2 heme groups non-covalently.</text>
</comment>
<evidence type="ECO:0000256" key="17">
    <source>
        <dbReference type="PIRSR" id="PIRSR038885-1"/>
    </source>
</evidence>
<evidence type="ECO:0000259" key="21">
    <source>
        <dbReference type="PROSITE" id="PS51003"/>
    </source>
</evidence>
<feature type="transmembrane region" description="Helical" evidence="19">
    <location>
        <begin position="317"/>
        <end position="335"/>
    </location>
</feature>
<evidence type="ECO:0000256" key="16">
    <source>
        <dbReference type="ARBA" id="ARBA00023136"/>
    </source>
</evidence>
<feature type="binding site" description="axial binding residue" evidence="18">
    <location>
        <position position="192"/>
    </location>
    <ligand>
        <name>heme b</name>
        <dbReference type="ChEBI" id="CHEBI:60344"/>
        <label>b566</label>
    </ligand>
    <ligandPart>
        <name>Fe</name>
        <dbReference type="ChEBI" id="CHEBI:18248"/>
    </ligandPart>
</feature>
<evidence type="ECO:0000259" key="20">
    <source>
        <dbReference type="PROSITE" id="PS51002"/>
    </source>
</evidence>
<feature type="transmembrane region" description="Helical" evidence="19">
    <location>
        <begin position="26"/>
        <end position="47"/>
    </location>
</feature>
<evidence type="ECO:0000256" key="4">
    <source>
        <dbReference type="ARBA" id="ARBA00013531"/>
    </source>
</evidence>
<evidence type="ECO:0000313" key="22">
    <source>
        <dbReference type="EMBL" id="AGO44103.1"/>
    </source>
</evidence>
<dbReference type="InterPro" id="IPR005797">
    <property type="entry name" value="Cyt_b/b6_N"/>
</dbReference>
<keyword evidence="5 19" id="KW-0813">Transport</keyword>
<reference evidence="22" key="1">
    <citation type="journal article" date="2013" name="Genome Biol. Evol.">
        <title>Substantial Variation in the Extent of Mitochondrial Genome Fragmentation among Blood-Sucking Lice of Mammals.</title>
        <authorList>
            <person name="Jiang H."/>
            <person name="Barker S.C."/>
            <person name="Shao R."/>
        </authorList>
    </citation>
    <scope>NUCLEOTIDE SEQUENCE</scope>
    <source>
        <strain evidence="22">B2418</strain>
    </source>
</reference>
<keyword evidence="13 18" id="KW-0408">Iron</keyword>
<dbReference type="GO" id="GO:0005743">
    <property type="term" value="C:mitochondrial inner membrane"/>
    <property type="evidence" value="ECO:0007669"/>
    <property type="project" value="UniProtKB-SubCell"/>
</dbReference>
<keyword evidence="9 18" id="KW-0479">Metal-binding</keyword>
<keyword evidence="16 19" id="KW-0472">Membrane</keyword>
<feature type="transmembrane region" description="Helical" evidence="19">
    <location>
        <begin position="341"/>
        <end position="359"/>
    </location>
</feature>
<dbReference type="InterPro" id="IPR036150">
    <property type="entry name" value="Cyt_b/b6_C_sf"/>
</dbReference>
<gene>
    <name evidence="22" type="primary">cob</name>
</gene>
<proteinExistence type="inferred from homology"/>
<dbReference type="GO" id="GO:0006122">
    <property type="term" value="P:mitochondrial electron transport, ubiquinol to cytochrome c"/>
    <property type="evidence" value="ECO:0007669"/>
    <property type="project" value="TreeGrafter"/>
</dbReference>
<evidence type="ECO:0000256" key="19">
    <source>
        <dbReference type="RuleBase" id="RU362117"/>
    </source>
</evidence>
<feature type="transmembrane region" description="Helical" evidence="19">
    <location>
        <begin position="73"/>
        <end position="94"/>
    </location>
</feature>
<evidence type="ECO:0000256" key="8">
    <source>
        <dbReference type="ARBA" id="ARBA00022692"/>
    </source>
</evidence>
<geneLocation type="mitochondrion" evidence="22"/>
<keyword evidence="10" id="KW-0999">Mitochondrion inner membrane</keyword>
<feature type="binding site" description="axial binding residue" evidence="18">
    <location>
        <position position="79"/>
    </location>
    <ligand>
        <name>heme b</name>
        <dbReference type="ChEBI" id="CHEBI:60344"/>
        <label>b562</label>
    </ligand>
    <ligandPart>
        <name>Fe</name>
        <dbReference type="ChEBI" id="CHEBI:18248"/>
    </ligandPart>
</feature>
<dbReference type="InterPro" id="IPR027387">
    <property type="entry name" value="Cytb/b6-like_sf"/>
</dbReference>
<sequence>MKLKTLSMALTKEFFNLPVPSNITYLWNYGSLLLVCLVMQIVSGIFLSMHYEASMLNAFSSVVSMVNDVNWGWLIRTVHANGASFFFIAIYIHIGRGLYYGSYRMVGVWLVGVVLLFLLMATAFLGYVLPWGQMSYWGATVITNLLSAIPYFGEVMTGWLWGGFSVGNPTLVRFFSFHFVLPFVICLFVLFHLIFLHWFGSSNPLGLSNKSDMIYFHPYYSVKDVLGLIVALFIVCVVVLLFPDLFMDPDNFIEANPMNTPPHIQPEWYFLFAYSILRSIPNKLGGVVSLLASVMILALLPLYAKGFSFRFMGLKKILYWFHVMVFLMLTVLGSMPVEYPYTVISQVVALIYFVNFMFLF</sequence>
<dbReference type="PANTHER" id="PTHR19271:SF16">
    <property type="entry name" value="CYTOCHROME B"/>
    <property type="match status" value="1"/>
</dbReference>
<evidence type="ECO:0000256" key="9">
    <source>
        <dbReference type="ARBA" id="ARBA00022723"/>
    </source>
</evidence>
<evidence type="ECO:0000256" key="10">
    <source>
        <dbReference type="ARBA" id="ARBA00022792"/>
    </source>
</evidence>
<comment type="similarity">
    <text evidence="19">Belongs to the cytochrome b family.</text>
</comment>
<dbReference type="SUPFAM" id="SSF81342">
    <property type="entry name" value="Transmembrane di-heme cytochromes"/>
    <property type="match status" value="1"/>
</dbReference>
<evidence type="ECO:0000256" key="14">
    <source>
        <dbReference type="ARBA" id="ARBA00023075"/>
    </source>
</evidence>
<name>R9ZPJ9_9NEOP</name>
<feature type="domain" description="Cytochrome b/b6 N-terminal region profile" evidence="20">
    <location>
        <begin position="1"/>
        <end position="205"/>
    </location>
</feature>
<accession>R9ZPJ9</accession>
<evidence type="ECO:0000256" key="1">
    <source>
        <dbReference type="ARBA" id="ARBA00002566"/>
    </source>
</evidence>
<dbReference type="Pfam" id="PF00032">
    <property type="entry name" value="Cytochrom_B_C"/>
    <property type="match status" value="1"/>
</dbReference>
<dbReference type="CDD" id="cd00290">
    <property type="entry name" value="cytochrome_b_C"/>
    <property type="match status" value="1"/>
</dbReference>
<evidence type="ECO:0000256" key="12">
    <source>
        <dbReference type="ARBA" id="ARBA00022989"/>
    </source>
</evidence>
<feature type="binding site" description="axial binding residue" evidence="18">
    <location>
        <position position="178"/>
    </location>
    <ligand>
        <name>heme b</name>
        <dbReference type="ChEBI" id="CHEBI:60344"/>
        <label>b562</label>
    </ligand>
    <ligandPart>
        <name>Fe</name>
        <dbReference type="ChEBI" id="CHEBI:18248"/>
    </ligandPart>
</feature>
<feature type="binding site" description="axial binding residue" evidence="18">
    <location>
        <position position="93"/>
    </location>
    <ligand>
        <name>heme b</name>
        <dbReference type="ChEBI" id="CHEBI:60344"/>
        <label>b566</label>
    </ligand>
    <ligandPart>
        <name>Fe</name>
        <dbReference type="ChEBI" id="CHEBI:18248"/>
    </ligandPart>
</feature>
<evidence type="ECO:0000256" key="6">
    <source>
        <dbReference type="ARBA" id="ARBA00022617"/>
    </source>
</evidence>
<comment type="function">
    <text evidence="1 19">Component of the ubiquinol-cytochrome c reductase complex (complex III or cytochrome b-c1 complex) that is part of the mitochondrial respiratory chain. The b-c1 complex mediates electron transfer from ubiquinol to cytochrome c. Contributes to the generation of a proton gradient across the mitochondrial membrane that is then used for ATP synthesis.</text>
</comment>
<comment type="subcellular location">
    <subcellularLocation>
        <location evidence="2">Mitochondrion inner membrane</location>
        <topology evidence="2">Multi-pass membrane protein</topology>
    </subcellularLocation>
</comment>
<dbReference type="PROSITE" id="PS51002">
    <property type="entry name" value="CYTB_NTER"/>
    <property type="match status" value="1"/>
</dbReference>
<dbReference type="PIRSF" id="PIRSF038885">
    <property type="entry name" value="COB"/>
    <property type="match status" value="1"/>
</dbReference>
<keyword evidence="14" id="KW-0830">Ubiquinone</keyword>
<evidence type="ECO:0000256" key="15">
    <source>
        <dbReference type="ARBA" id="ARBA00023128"/>
    </source>
</evidence>
<feature type="transmembrane region" description="Helical" evidence="19">
    <location>
        <begin position="141"/>
        <end position="162"/>
    </location>
</feature>
<evidence type="ECO:0000256" key="2">
    <source>
        <dbReference type="ARBA" id="ARBA00004448"/>
    </source>
</evidence>
<protein>
    <recommendedName>
        <fullName evidence="4 19">Cytochrome b</fullName>
    </recommendedName>
</protein>
<dbReference type="PROSITE" id="PS51003">
    <property type="entry name" value="CYTB_CTER"/>
    <property type="match status" value="1"/>
</dbReference>
<dbReference type="GO" id="GO:0016491">
    <property type="term" value="F:oxidoreductase activity"/>
    <property type="evidence" value="ECO:0007669"/>
    <property type="project" value="UniProtKB-UniRule"/>
</dbReference>
<keyword evidence="15 19" id="KW-0496">Mitochondrion</keyword>
<dbReference type="InterPro" id="IPR005798">
    <property type="entry name" value="Cyt_b/b6_C"/>
</dbReference>
<dbReference type="Pfam" id="PF00033">
    <property type="entry name" value="Cytochrome_B"/>
    <property type="match status" value="1"/>
</dbReference>
<evidence type="ECO:0000256" key="7">
    <source>
        <dbReference type="ARBA" id="ARBA00022660"/>
    </source>
</evidence>
<dbReference type="InterPro" id="IPR016174">
    <property type="entry name" value="Di-haem_cyt_TM"/>
</dbReference>
<dbReference type="InterPro" id="IPR048260">
    <property type="entry name" value="Cytochrome_b_C_euk/bac"/>
</dbReference>
<dbReference type="CDD" id="cd00284">
    <property type="entry name" value="Cytochrome_b_N"/>
    <property type="match status" value="1"/>
</dbReference>
<dbReference type="Gene3D" id="1.20.810.10">
    <property type="entry name" value="Cytochrome Bc1 Complex, Chain C"/>
    <property type="match status" value="1"/>
</dbReference>
<evidence type="ECO:0000256" key="13">
    <source>
        <dbReference type="ARBA" id="ARBA00023004"/>
    </source>
</evidence>
<keyword evidence="8 19" id="KW-0812">Transmembrane</keyword>
<feature type="binding site" evidence="17">
    <location>
        <position position="197"/>
    </location>
    <ligand>
        <name>a ubiquinone</name>
        <dbReference type="ChEBI" id="CHEBI:16389"/>
    </ligand>
</feature>
<feature type="transmembrane region" description="Helical" evidence="19">
    <location>
        <begin position="174"/>
        <end position="199"/>
    </location>
</feature>